<feature type="binding site" evidence="1">
    <location>
        <position position="115"/>
    </location>
    <ligand>
        <name>S-adenosyl-L-methionine</name>
        <dbReference type="ChEBI" id="CHEBI:59789"/>
    </ligand>
</feature>
<dbReference type="InterPro" id="IPR013217">
    <property type="entry name" value="Methyltransf_12"/>
</dbReference>
<dbReference type="InterPro" id="IPR029063">
    <property type="entry name" value="SAM-dependent_MTases_sf"/>
</dbReference>
<keyword evidence="1" id="KW-0949">S-adenosyl-L-methionine</keyword>
<dbReference type="EC" id="2.1.1.-" evidence="1"/>
<protein>
    <recommendedName>
        <fullName evidence="1">tRNA 5-carboxymethoxyuridine methyltransferase</fullName>
        <ecNumber evidence="1">2.1.1.-</ecNumber>
    </recommendedName>
    <alternativeName>
        <fullName evidence="1">cmo5U methyltransferase</fullName>
    </alternativeName>
</protein>
<dbReference type="GO" id="GO:0032259">
    <property type="term" value="P:methylation"/>
    <property type="evidence" value="ECO:0007669"/>
    <property type="project" value="UniProtKB-KW"/>
</dbReference>
<evidence type="ECO:0000259" key="2">
    <source>
        <dbReference type="Pfam" id="PF08242"/>
    </source>
</evidence>
<name>A0ABX1QXS6_9ALTE</name>
<dbReference type="GO" id="GO:0008168">
    <property type="term" value="F:methyltransferase activity"/>
    <property type="evidence" value="ECO:0007669"/>
    <property type="project" value="UniProtKB-KW"/>
</dbReference>
<dbReference type="Proteomes" id="UP000709336">
    <property type="component" value="Unassembled WGS sequence"/>
</dbReference>
<evidence type="ECO:0000256" key="1">
    <source>
        <dbReference type="HAMAP-Rule" id="MF_02057"/>
    </source>
</evidence>
<evidence type="ECO:0000313" key="3">
    <source>
        <dbReference type="EMBL" id="NMH58496.1"/>
    </source>
</evidence>
<dbReference type="PANTHER" id="PTHR43861">
    <property type="entry name" value="TRANS-ACONITATE 2-METHYLTRANSFERASE-RELATED"/>
    <property type="match status" value="1"/>
</dbReference>
<comment type="caution">
    <text evidence="3">The sequence shown here is derived from an EMBL/GenBank/DDBJ whole genome shotgun (WGS) entry which is preliminary data.</text>
</comment>
<reference evidence="3 4" key="1">
    <citation type="submission" date="2020-03" db="EMBL/GenBank/DDBJ databases">
        <title>Alteromonas ponticola sp. nov., isolated from seawater.</title>
        <authorList>
            <person name="Yoon J.-H."/>
            <person name="Kim Y.-O."/>
        </authorList>
    </citation>
    <scope>NUCLEOTIDE SEQUENCE [LARGE SCALE GENOMIC DNA]</scope>
    <source>
        <strain evidence="3 4">MYP5</strain>
    </source>
</reference>
<keyword evidence="1" id="KW-0808">Transferase</keyword>
<evidence type="ECO:0000313" key="4">
    <source>
        <dbReference type="Proteomes" id="UP000709336"/>
    </source>
</evidence>
<dbReference type="Gene3D" id="3.40.50.150">
    <property type="entry name" value="Vaccinia Virus protein VP39"/>
    <property type="match status" value="1"/>
</dbReference>
<feature type="binding site" evidence="1">
    <location>
        <begin position="53"/>
        <end position="54"/>
    </location>
    <ligand>
        <name>S-adenosyl-L-methionine</name>
        <dbReference type="ChEBI" id="CHEBI:59789"/>
    </ligand>
</feature>
<feature type="domain" description="Methyltransferase type 12" evidence="2">
    <location>
        <begin position="50"/>
        <end position="138"/>
    </location>
</feature>
<dbReference type="SUPFAM" id="SSF53335">
    <property type="entry name" value="S-adenosyl-L-methionine-dependent methyltransferases"/>
    <property type="match status" value="1"/>
</dbReference>
<accession>A0ABX1QXS6</accession>
<comment type="function">
    <text evidence="1">Catalyzes the methylation of 5-carboxymethoxyuridine (cmo5U) to form 5-methoxycarbonylmethoxyuridine (mcmo5U) at position 34 in tRNAs.</text>
</comment>
<comment type="caution">
    <text evidence="1">Lacks conserved residue(s) required for the propagation of feature annotation.</text>
</comment>
<feature type="binding site" evidence="1">
    <location>
        <position position="74"/>
    </location>
    <ligand>
        <name>S-adenosyl-L-methionine</name>
        <dbReference type="ChEBI" id="CHEBI:59789"/>
    </ligand>
</feature>
<keyword evidence="1" id="KW-0819">tRNA processing</keyword>
<dbReference type="HAMAP" id="MF_02057">
    <property type="entry name" value="tRNA_methyltr_CmoM"/>
    <property type="match status" value="1"/>
</dbReference>
<dbReference type="Pfam" id="PF08242">
    <property type="entry name" value="Methyltransf_12"/>
    <property type="match status" value="1"/>
</dbReference>
<feature type="binding site" evidence="1">
    <location>
        <position position="30"/>
    </location>
    <ligand>
        <name>S-adenosyl-L-methionine</name>
        <dbReference type="ChEBI" id="CHEBI:59789"/>
    </ligand>
</feature>
<dbReference type="EMBL" id="JAATNW010000001">
    <property type="protein sequence ID" value="NMH58496.1"/>
    <property type="molecule type" value="Genomic_DNA"/>
</dbReference>
<sequence>MNKHESDIHFDGLASKFATNIYGTTKGQLRHKVLLHALDTHLHATPMRVIEIGGGTGLMTKAFLSAGHNVVFTDASAEILAHAKVNLAEMENVTFRHQTLQAVTDFNQFDMIICHAVLEWLHTPLDTLSIILNEMKAGSFLSLSFFNHDAALFTNALYGNFDYIAQGMKVRNQVRLNPKNPLRPQQVIEHVENSGLYVEQVTGVRCFHDYMKGKPADDHQLKQLLDLEINYCQQTPFKWFGKYIHLLIKKPH</sequence>
<gene>
    <name evidence="1" type="primary">cmoM</name>
    <name evidence="3" type="ORF">HCJ96_00470</name>
</gene>
<dbReference type="CDD" id="cd02440">
    <property type="entry name" value="AdoMet_MTases"/>
    <property type="match status" value="1"/>
</dbReference>
<keyword evidence="4" id="KW-1185">Reference proteome</keyword>
<keyword evidence="1 3" id="KW-0489">Methyltransferase</keyword>
<comment type="catalytic activity">
    <reaction evidence="1">
        <text>5-carboxymethoxyuridine(34) in tRNA + S-adenosyl-L-methionine = 5-methoxycarbonylmethoxyuridine(34) in tRNA + S-adenosyl-L-homocysteine</text>
        <dbReference type="Rhea" id="RHEA:54080"/>
        <dbReference type="Rhea" id="RHEA-COMP:13383"/>
        <dbReference type="Rhea" id="RHEA-COMP:13781"/>
        <dbReference type="ChEBI" id="CHEBI:57856"/>
        <dbReference type="ChEBI" id="CHEBI:59789"/>
        <dbReference type="ChEBI" id="CHEBI:136879"/>
        <dbReference type="ChEBI" id="CHEBI:138053"/>
    </reaction>
</comment>
<dbReference type="InterPro" id="IPR033664">
    <property type="entry name" value="Cmo5U_methylTrfase"/>
</dbReference>
<proteinExistence type="inferred from homology"/>
<organism evidence="3 4">
    <name type="scientific">Alteromonas ponticola</name>
    <dbReference type="NCBI Taxonomy" id="2720613"/>
    <lineage>
        <taxon>Bacteria</taxon>
        <taxon>Pseudomonadati</taxon>
        <taxon>Pseudomonadota</taxon>
        <taxon>Gammaproteobacteria</taxon>
        <taxon>Alteromonadales</taxon>
        <taxon>Alteromonadaceae</taxon>
        <taxon>Alteromonas/Salinimonas group</taxon>
        <taxon>Alteromonas</taxon>
    </lineage>
</organism>
<comment type="similarity">
    <text evidence="1">Belongs to the class I-like SAM-binding methyltransferase superfamily. CmoM family.</text>
</comment>
<dbReference type="RefSeq" id="WP_169209067.1">
    <property type="nucleotide sequence ID" value="NZ_JAATNW010000001.1"/>
</dbReference>